<comment type="caution">
    <text evidence="2">The sequence shown here is derived from an EMBL/GenBank/DDBJ whole genome shotgun (WGS) entry which is preliminary data.</text>
</comment>
<feature type="domain" description="Alpha-macroglobulin-like TED" evidence="1">
    <location>
        <begin position="144"/>
        <end position="420"/>
    </location>
</feature>
<dbReference type="InterPro" id="IPR050473">
    <property type="entry name" value="A2M/Complement_sys"/>
</dbReference>
<dbReference type="InterPro" id="IPR008930">
    <property type="entry name" value="Terpenoid_cyclase/PrenylTrfase"/>
</dbReference>
<dbReference type="Gene3D" id="2.60.40.10">
    <property type="entry name" value="Immunoglobulins"/>
    <property type="match status" value="1"/>
</dbReference>
<dbReference type="Gene3D" id="1.50.10.20">
    <property type="match status" value="1"/>
</dbReference>
<dbReference type="CDD" id="cd02897">
    <property type="entry name" value="A2M_2"/>
    <property type="match status" value="1"/>
</dbReference>
<dbReference type="InterPro" id="IPR041813">
    <property type="entry name" value="A2M_TED"/>
</dbReference>
<dbReference type="InterPro" id="IPR013783">
    <property type="entry name" value="Ig-like_fold"/>
</dbReference>
<dbReference type="SMART" id="SM01419">
    <property type="entry name" value="Thiol-ester_cl"/>
    <property type="match status" value="1"/>
</dbReference>
<dbReference type="InterPro" id="IPR047565">
    <property type="entry name" value="Alpha-macroglob_thiol-ester_cl"/>
</dbReference>
<sequence length="544" mass="60214">MDQPLPVSLSLEPSSQYEILKEALQKEGEEGKRSACVPPNDKAVLTVRIKPTEIAEVNISVSAAVDQASQPGCGDGQTPPPQRRDALIKPIKVEAEVFLRENSWSKYICSKDFETGEDSLETWQLTLPSVLVEGSARGGVTTAVGDLLTLTLENLGNLIRMLYGCGEQNMINFAPNIFLLRYLDTTKQNTPQTRTKLLTFMKTGYQRELLYRRHDGSYSAFGNVDDSGSTWLTAFVLKSFQQARHYIQVDTDQLKETTDWLLRLQGTQDGCFESVGKLINKQMQGGINSGNEVSLTAYVMAALLEPETPKDDTIVSRAALCLTNDTSTHPYALATKAYALALQKLLSQAVVTKNAMYWNLPKVSLETAGYTILALMTHHPITNEEKARKIVKWITAQRKGQGGFYSTQDTVVALQALATYEGHLHQETLNVKAVVTANNFTHTFTITDNNKLLEQYQSLPTLPTTVSINMTGQGCVVLQYSATTYVPEPEPSDAFTLTVNTITAPDKQCTTKRITACAAYRLPDQKNLIQYGGHRGRPNIRIYP</sequence>
<evidence type="ECO:0000313" key="3">
    <source>
        <dbReference type="Proteomes" id="UP001292094"/>
    </source>
</evidence>
<protein>
    <recommendedName>
        <fullName evidence="1">Alpha-macroglobulin-like TED domain-containing protein</fullName>
    </recommendedName>
</protein>
<gene>
    <name evidence="2" type="ORF">Pmani_007703</name>
</gene>
<dbReference type="InterPro" id="IPR011626">
    <property type="entry name" value="Alpha-macroglobulin_TED"/>
</dbReference>
<accession>A0AAE1Q818</accession>
<dbReference type="SUPFAM" id="SSF48239">
    <property type="entry name" value="Terpenoid cyclases/Protein prenyltransferases"/>
    <property type="match status" value="1"/>
</dbReference>
<reference evidence="2" key="1">
    <citation type="submission" date="2023-11" db="EMBL/GenBank/DDBJ databases">
        <title>Genome assemblies of two species of porcelain crab, Petrolisthes cinctipes and Petrolisthes manimaculis (Anomura: Porcellanidae).</title>
        <authorList>
            <person name="Angst P."/>
        </authorList>
    </citation>
    <scope>NUCLEOTIDE SEQUENCE</scope>
    <source>
        <strain evidence="2">PB745_02</strain>
        <tissue evidence="2">Gill</tissue>
    </source>
</reference>
<dbReference type="GO" id="GO:0005615">
    <property type="term" value="C:extracellular space"/>
    <property type="evidence" value="ECO:0007669"/>
    <property type="project" value="InterPro"/>
</dbReference>
<organism evidence="2 3">
    <name type="scientific">Petrolisthes manimaculis</name>
    <dbReference type="NCBI Taxonomy" id="1843537"/>
    <lineage>
        <taxon>Eukaryota</taxon>
        <taxon>Metazoa</taxon>
        <taxon>Ecdysozoa</taxon>
        <taxon>Arthropoda</taxon>
        <taxon>Crustacea</taxon>
        <taxon>Multicrustacea</taxon>
        <taxon>Malacostraca</taxon>
        <taxon>Eumalacostraca</taxon>
        <taxon>Eucarida</taxon>
        <taxon>Decapoda</taxon>
        <taxon>Pleocyemata</taxon>
        <taxon>Anomura</taxon>
        <taxon>Galatheoidea</taxon>
        <taxon>Porcellanidae</taxon>
        <taxon>Petrolisthes</taxon>
    </lineage>
</organism>
<evidence type="ECO:0000313" key="2">
    <source>
        <dbReference type="EMBL" id="KAK4321509.1"/>
    </source>
</evidence>
<dbReference type="Pfam" id="PF07678">
    <property type="entry name" value="TED_complement"/>
    <property type="match status" value="1"/>
</dbReference>
<dbReference type="AlphaFoldDB" id="A0AAE1Q818"/>
<dbReference type="PANTHER" id="PTHR11412">
    <property type="entry name" value="MACROGLOBULIN / COMPLEMENT"/>
    <property type="match status" value="1"/>
</dbReference>
<name>A0AAE1Q818_9EUCA</name>
<evidence type="ECO:0000259" key="1">
    <source>
        <dbReference type="Pfam" id="PF07678"/>
    </source>
</evidence>
<dbReference type="Gene3D" id="2.60.120.1540">
    <property type="match status" value="1"/>
</dbReference>
<dbReference type="EMBL" id="JAWZYT010000582">
    <property type="protein sequence ID" value="KAK4321509.1"/>
    <property type="molecule type" value="Genomic_DNA"/>
</dbReference>
<dbReference type="PANTHER" id="PTHR11412:SF171">
    <property type="entry name" value="PREGNANCY ZONE PROTEIN-LIKE PROTEIN"/>
    <property type="match status" value="1"/>
</dbReference>
<dbReference type="Proteomes" id="UP001292094">
    <property type="component" value="Unassembled WGS sequence"/>
</dbReference>
<keyword evidence="3" id="KW-1185">Reference proteome</keyword>
<proteinExistence type="predicted"/>